<sequence length="187" mass="19369">MSDVAELISTAKRLSGDDGIHAAGIFALKDQYLKLALWGTFGGVVGGDVGELVGSVAGNTGAAVGGSGGNAVGTVAAQNNERMHAAQQQGFDSYRLLIAVSDSQIHLLDQNFSALGVSQTAAQTGTTKLYYSIDRASVEVKIKKFGLSRRVYIKHLETGETLGLQGNVSPLSSVSNGDKTVLEALNA</sequence>
<organism evidence="1">
    <name type="scientific">freshwater metagenome</name>
    <dbReference type="NCBI Taxonomy" id="449393"/>
    <lineage>
        <taxon>unclassified sequences</taxon>
        <taxon>metagenomes</taxon>
        <taxon>ecological metagenomes</taxon>
    </lineage>
</organism>
<dbReference type="AlphaFoldDB" id="A0A6J5ZY77"/>
<dbReference type="EMBL" id="CAESAO010000149">
    <property type="protein sequence ID" value="CAB4346498.1"/>
    <property type="molecule type" value="Genomic_DNA"/>
</dbReference>
<name>A0A6J5ZY77_9ZZZZ</name>
<accession>A0A6J5ZY77</accession>
<reference evidence="1" key="1">
    <citation type="submission" date="2020-05" db="EMBL/GenBank/DDBJ databases">
        <authorList>
            <person name="Chiriac C."/>
            <person name="Salcher M."/>
            <person name="Ghai R."/>
            <person name="Kavagutti S V."/>
        </authorList>
    </citation>
    <scope>NUCLEOTIDE SEQUENCE</scope>
</reference>
<evidence type="ECO:0000313" key="1">
    <source>
        <dbReference type="EMBL" id="CAB4346498.1"/>
    </source>
</evidence>
<protein>
    <submittedName>
        <fullName evidence="1">Unannotated protein</fullName>
    </submittedName>
</protein>
<proteinExistence type="predicted"/>
<gene>
    <name evidence="1" type="ORF">UFOPK3522_01385</name>
</gene>